<gene>
    <name evidence="1" type="ORF">HGG79_00640</name>
</gene>
<reference evidence="1 2" key="1">
    <citation type="submission" date="2020-04" db="EMBL/GenBank/DDBJ databases">
        <title>Genomic insights into acetone-butanol-ethanol (ABE) fermentation by sequencing solventogenic clostridia strains.</title>
        <authorList>
            <person name="Brown S."/>
        </authorList>
    </citation>
    <scope>NUCLEOTIDE SEQUENCE [LARGE SCALE GENOMIC DNA]</scope>
    <source>
        <strain evidence="1 2">DJ011</strain>
    </source>
</reference>
<comment type="caution">
    <text evidence="1">The sequence shown here is derived from an EMBL/GenBank/DDBJ whole genome shotgun (WGS) entry which is preliminary data.</text>
</comment>
<keyword evidence="1" id="KW-0238">DNA-binding</keyword>
<keyword evidence="2" id="KW-1185">Reference proteome</keyword>
<proteinExistence type="predicted"/>
<dbReference type="Proteomes" id="UP000563151">
    <property type="component" value="Unassembled WGS sequence"/>
</dbReference>
<dbReference type="RefSeq" id="WP_111947767.1">
    <property type="nucleotide sequence ID" value="NZ_JABTAX010000001.1"/>
</dbReference>
<dbReference type="Pfam" id="PF10122">
    <property type="entry name" value="Zn_ribbon_Com"/>
    <property type="match status" value="1"/>
</dbReference>
<dbReference type="EMBL" id="JAAZWO010000001">
    <property type="protein sequence ID" value="MBC2396283.1"/>
    <property type="molecule type" value="Genomic_DNA"/>
</dbReference>
<name>A0A923E4Q0_CLOTT</name>
<dbReference type="AlphaFoldDB" id="A0A923E4Q0"/>
<dbReference type="GO" id="GO:0003677">
    <property type="term" value="F:DNA binding"/>
    <property type="evidence" value="ECO:0007669"/>
    <property type="project" value="UniProtKB-KW"/>
</dbReference>
<dbReference type="InterPro" id="IPR019294">
    <property type="entry name" value="Translation_reg_Com"/>
</dbReference>
<accession>A0A923E4Q0</accession>
<evidence type="ECO:0000313" key="2">
    <source>
        <dbReference type="Proteomes" id="UP000563151"/>
    </source>
</evidence>
<evidence type="ECO:0000313" key="1">
    <source>
        <dbReference type="EMBL" id="MBC2396283.1"/>
    </source>
</evidence>
<sequence length="63" mass="7435">MMEKSNKEKTIRCPHCNQRLLDAEYVVGTIKCPRCRNIIRLNEIPIRSNLKELNYRFSVNKVG</sequence>
<protein>
    <submittedName>
        <fullName evidence="1">Com family DNA-binding transcriptional regulator</fullName>
    </submittedName>
</protein>
<organism evidence="1 2">
    <name type="scientific">Clostridium tetanomorphum</name>
    <dbReference type="NCBI Taxonomy" id="1553"/>
    <lineage>
        <taxon>Bacteria</taxon>
        <taxon>Bacillati</taxon>
        <taxon>Bacillota</taxon>
        <taxon>Clostridia</taxon>
        <taxon>Eubacteriales</taxon>
        <taxon>Clostridiaceae</taxon>
        <taxon>Clostridium</taxon>
    </lineage>
</organism>